<keyword evidence="2" id="KW-0732">Signal</keyword>
<reference evidence="3 4" key="1">
    <citation type="submission" date="2024-05" db="EMBL/GenBank/DDBJ databases">
        <title>Genome sequencing and assembly of Indian major carp, Cirrhinus mrigala (Hamilton, 1822).</title>
        <authorList>
            <person name="Mohindra V."/>
            <person name="Chowdhury L.M."/>
            <person name="Lal K."/>
            <person name="Jena J.K."/>
        </authorList>
    </citation>
    <scope>NUCLEOTIDE SEQUENCE [LARGE SCALE GENOMIC DNA]</scope>
    <source>
        <strain evidence="3">CM1030</strain>
        <tissue evidence="3">Blood</tissue>
    </source>
</reference>
<dbReference type="EMBL" id="JAMKFB020000018">
    <property type="protein sequence ID" value="KAL0168040.1"/>
    <property type="molecule type" value="Genomic_DNA"/>
</dbReference>
<feature type="non-terminal residue" evidence="3">
    <location>
        <position position="1"/>
    </location>
</feature>
<organism evidence="3 4">
    <name type="scientific">Cirrhinus mrigala</name>
    <name type="common">Mrigala</name>
    <dbReference type="NCBI Taxonomy" id="683832"/>
    <lineage>
        <taxon>Eukaryota</taxon>
        <taxon>Metazoa</taxon>
        <taxon>Chordata</taxon>
        <taxon>Craniata</taxon>
        <taxon>Vertebrata</taxon>
        <taxon>Euteleostomi</taxon>
        <taxon>Actinopterygii</taxon>
        <taxon>Neopterygii</taxon>
        <taxon>Teleostei</taxon>
        <taxon>Ostariophysi</taxon>
        <taxon>Cypriniformes</taxon>
        <taxon>Cyprinidae</taxon>
        <taxon>Labeoninae</taxon>
        <taxon>Labeonini</taxon>
        <taxon>Cirrhinus</taxon>
    </lineage>
</organism>
<evidence type="ECO:0000313" key="3">
    <source>
        <dbReference type="EMBL" id="KAL0168040.1"/>
    </source>
</evidence>
<dbReference type="Proteomes" id="UP001529510">
    <property type="component" value="Unassembled WGS sequence"/>
</dbReference>
<feature type="region of interest" description="Disordered" evidence="1">
    <location>
        <begin position="28"/>
        <end position="57"/>
    </location>
</feature>
<keyword evidence="4" id="KW-1185">Reference proteome</keyword>
<feature type="chain" id="PRO_5044832311" description="Protein kinase domain-containing protein" evidence="2">
    <location>
        <begin position="23"/>
        <end position="57"/>
    </location>
</feature>
<dbReference type="AlphaFoldDB" id="A0ABD0P381"/>
<dbReference type="Gene3D" id="1.10.510.10">
    <property type="entry name" value="Transferase(Phosphotransferase) domain 1"/>
    <property type="match status" value="1"/>
</dbReference>
<evidence type="ECO:0000313" key="4">
    <source>
        <dbReference type="Proteomes" id="UP001529510"/>
    </source>
</evidence>
<gene>
    <name evidence="3" type="ORF">M9458_036262</name>
</gene>
<comment type="caution">
    <text evidence="3">The sequence shown here is derived from an EMBL/GenBank/DDBJ whole genome shotgun (WGS) entry which is preliminary data.</text>
</comment>
<feature type="signal peptide" evidence="2">
    <location>
        <begin position="1"/>
        <end position="22"/>
    </location>
</feature>
<protein>
    <recommendedName>
        <fullName evidence="5">Protein kinase domain-containing protein</fullName>
    </recommendedName>
</protein>
<name>A0ABD0P381_CIRMR</name>
<evidence type="ECO:0008006" key="5">
    <source>
        <dbReference type="Google" id="ProtNLM"/>
    </source>
</evidence>
<evidence type="ECO:0000256" key="1">
    <source>
        <dbReference type="SAM" id="MobiDB-lite"/>
    </source>
</evidence>
<accession>A0ABD0P381</accession>
<evidence type="ECO:0000256" key="2">
    <source>
        <dbReference type="SAM" id="SignalP"/>
    </source>
</evidence>
<sequence length="57" mass="6172">DYTHLPKADIFALGLTVLLAAGAPPLPQNGDDWHSLRQGKLPSLPQELPAPFKDVLK</sequence>
<feature type="non-terminal residue" evidence="3">
    <location>
        <position position="57"/>
    </location>
</feature>
<proteinExistence type="predicted"/>